<gene>
    <name evidence="2" type="ORF">CC80DRAFT_552927</name>
</gene>
<keyword evidence="3" id="KW-1185">Reference proteome</keyword>
<evidence type="ECO:0000256" key="1">
    <source>
        <dbReference type="SAM" id="MobiDB-lite"/>
    </source>
</evidence>
<organism evidence="2 3">
    <name type="scientific">Byssothecium circinans</name>
    <dbReference type="NCBI Taxonomy" id="147558"/>
    <lineage>
        <taxon>Eukaryota</taxon>
        <taxon>Fungi</taxon>
        <taxon>Dikarya</taxon>
        <taxon>Ascomycota</taxon>
        <taxon>Pezizomycotina</taxon>
        <taxon>Dothideomycetes</taxon>
        <taxon>Pleosporomycetidae</taxon>
        <taxon>Pleosporales</taxon>
        <taxon>Massarineae</taxon>
        <taxon>Massarinaceae</taxon>
        <taxon>Byssothecium</taxon>
    </lineage>
</organism>
<evidence type="ECO:0000313" key="3">
    <source>
        <dbReference type="Proteomes" id="UP000800035"/>
    </source>
</evidence>
<proteinExistence type="predicted"/>
<reference evidence="2" key="1">
    <citation type="journal article" date="2020" name="Stud. Mycol.">
        <title>101 Dothideomycetes genomes: a test case for predicting lifestyles and emergence of pathogens.</title>
        <authorList>
            <person name="Haridas S."/>
            <person name="Albert R."/>
            <person name="Binder M."/>
            <person name="Bloem J."/>
            <person name="Labutti K."/>
            <person name="Salamov A."/>
            <person name="Andreopoulos B."/>
            <person name="Baker S."/>
            <person name="Barry K."/>
            <person name="Bills G."/>
            <person name="Bluhm B."/>
            <person name="Cannon C."/>
            <person name="Castanera R."/>
            <person name="Culley D."/>
            <person name="Daum C."/>
            <person name="Ezra D."/>
            <person name="Gonzalez J."/>
            <person name="Henrissat B."/>
            <person name="Kuo A."/>
            <person name="Liang C."/>
            <person name="Lipzen A."/>
            <person name="Lutzoni F."/>
            <person name="Magnuson J."/>
            <person name="Mondo S."/>
            <person name="Nolan M."/>
            <person name="Ohm R."/>
            <person name="Pangilinan J."/>
            <person name="Park H.-J."/>
            <person name="Ramirez L."/>
            <person name="Alfaro M."/>
            <person name="Sun H."/>
            <person name="Tritt A."/>
            <person name="Yoshinaga Y."/>
            <person name="Zwiers L.-H."/>
            <person name="Turgeon B."/>
            <person name="Goodwin S."/>
            <person name="Spatafora J."/>
            <person name="Crous P."/>
            <person name="Grigoriev I."/>
        </authorList>
    </citation>
    <scope>NUCLEOTIDE SEQUENCE</scope>
    <source>
        <strain evidence="2">CBS 675.92</strain>
    </source>
</reference>
<feature type="compositionally biased region" description="Basic and acidic residues" evidence="1">
    <location>
        <begin position="1"/>
        <end position="14"/>
    </location>
</feature>
<accession>A0A6A5TSD2</accession>
<protein>
    <submittedName>
        <fullName evidence="2">Uncharacterized protein</fullName>
    </submittedName>
</protein>
<feature type="region of interest" description="Disordered" evidence="1">
    <location>
        <begin position="319"/>
        <end position="357"/>
    </location>
</feature>
<evidence type="ECO:0000313" key="2">
    <source>
        <dbReference type="EMBL" id="KAF1951857.1"/>
    </source>
</evidence>
<feature type="compositionally biased region" description="Gly residues" evidence="1">
    <location>
        <begin position="82"/>
        <end position="92"/>
    </location>
</feature>
<feature type="compositionally biased region" description="Basic residues" evidence="1">
    <location>
        <begin position="113"/>
        <end position="126"/>
    </location>
</feature>
<feature type="compositionally biased region" description="Basic and acidic residues" evidence="1">
    <location>
        <begin position="131"/>
        <end position="142"/>
    </location>
</feature>
<sequence length="367" mass="40355">MGDAEHASERDEPIATRLARLVSGREPRMGKAVAAGGPRMENTDSENGTVEDNERDEEEGRNVQATQRSGGSGSRSKAEAGAGTGARRGGSRGARDAAAARPFWELTLSRGERAKRKGQMRMRLRSLKSSETFHRQELDLDGRSAASAPESQDVVDDDERCRMRCCGHHGNSQHAAAEMDVAAGPRTRWAWRRDKVRRRWSSSSSNSSSAVAGVAHAQRRVEKQARGERRSGCVLCVEGEEGEDEGEARGVNWRRYVLARPCPGFGWQWQWQRPRQQKIGNVAVSLEAYLGRALHGRARSGPAGTEGYVRRSGWSQGASELERFAESDPQGQRQGQLIEETVPRTTPDTRGKSFNQGFVYLRAPSGG</sequence>
<dbReference type="Proteomes" id="UP000800035">
    <property type="component" value="Unassembled WGS sequence"/>
</dbReference>
<name>A0A6A5TSD2_9PLEO</name>
<feature type="region of interest" description="Disordered" evidence="1">
    <location>
        <begin position="1"/>
        <end position="154"/>
    </location>
</feature>
<dbReference type="EMBL" id="ML977014">
    <property type="protein sequence ID" value="KAF1951857.1"/>
    <property type="molecule type" value="Genomic_DNA"/>
</dbReference>
<dbReference type="AlphaFoldDB" id="A0A6A5TSD2"/>
<feature type="compositionally biased region" description="Polar residues" evidence="1">
    <location>
        <begin position="343"/>
        <end position="356"/>
    </location>
</feature>
<feature type="compositionally biased region" description="Acidic residues" evidence="1">
    <location>
        <begin position="49"/>
        <end position="59"/>
    </location>
</feature>